<protein>
    <submittedName>
        <fullName evidence="1">Uncharacterized protein</fullName>
    </submittedName>
</protein>
<name>A0AAV5IWV6_9ROSI</name>
<dbReference type="Proteomes" id="UP001054252">
    <property type="component" value="Unassembled WGS sequence"/>
</dbReference>
<evidence type="ECO:0000313" key="1">
    <source>
        <dbReference type="EMBL" id="GKV02743.1"/>
    </source>
</evidence>
<reference evidence="1 2" key="1">
    <citation type="journal article" date="2021" name="Commun. Biol.">
        <title>The genome of Shorea leprosula (Dipterocarpaceae) highlights the ecological relevance of drought in aseasonal tropical rainforests.</title>
        <authorList>
            <person name="Ng K.K.S."/>
            <person name="Kobayashi M.J."/>
            <person name="Fawcett J.A."/>
            <person name="Hatakeyama M."/>
            <person name="Paape T."/>
            <person name="Ng C.H."/>
            <person name="Ang C.C."/>
            <person name="Tnah L.H."/>
            <person name="Lee C.T."/>
            <person name="Nishiyama T."/>
            <person name="Sese J."/>
            <person name="O'Brien M.J."/>
            <person name="Copetti D."/>
            <person name="Mohd Noor M.I."/>
            <person name="Ong R.C."/>
            <person name="Putra M."/>
            <person name="Sireger I.Z."/>
            <person name="Indrioko S."/>
            <person name="Kosugi Y."/>
            <person name="Izuno A."/>
            <person name="Isagi Y."/>
            <person name="Lee S.L."/>
            <person name="Shimizu K.K."/>
        </authorList>
    </citation>
    <scope>NUCLEOTIDE SEQUENCE [LARGE SCALE GENOMIC DNA]</scope>
    <source>
        <strain evidence="1">214</strain>
    </source>
</reference>
<dbReference type="EMBL" id="BPVZ01000019">
    <property type="protein sequence ID" value="GKV02743.1"/>
    <property type="molecule type" value="Genomic_DNA"/>
</dbReference>
<sequence length="45" mass="5201">MLACYKLIKGYLYLLIELSHSFSLFTISRSEAKDRETTKSDELEG</sequence>
<organism evidence="1 2">
    <name type="scientific">Rubroshorea leprosula</name>
    <dbReference type="NCBI Taxonomy" id="152421"/>
    <lineage>
        <taxon>Eukaryota</taxon>
        <taxon>Viridiplantae</taxon>
        <taxon>Streptophyta</taxon>
        <taxon>Embryophyta</taxon>
        <taxon>Tracheophyta</taxon>
        <taxon>Spermatophyta</taxon>
        <taxon>Magnoliopsida</taxon>
        <taxon>eudicotyledons</taxon>
        <taxon>Gunneridae</taxon>
        <taxon>Pentapetalae</taxon>
        <taxon>rosids</taxon>
        <taxon>malvids</taxon>
        <taxon>Malvales</taxon>
        <taxon>Dipterocarpaceae</taxon>
        <taxon>Rubroshorea</taxon>
    </lineage>
</organism>
<keyword evidence="2" id="KW-1185">Reference proteome</keyword>
<accession>A0AAV5IWV6</accession>
<proteinExistence type="predicted"/>
<gene>
    <name evidence="1" type="ORF">SLEP1_g15138</name>
</gene>
<comment type="caution">
    <text evidence="1">The sequence shown here is derived from an EMBL/GenBank/DDBJ whole genome shotgun (WGS) entry which is preliminary data.</text>
</comment>
<dbReference type="AlphaFoldDB" id="A0AAV5IWV6"/>
<evidence type="ECO:0000313" key="2">
    <source>
        <dbReference type="Proteomes" id="UP001054252"/>
    </source>
</evidence>